<evidence type="ECO:0000259" key="6">
    <source>
        <dbReference type="Pfam" id="PF21173"/>
    </source>
</evidence>
<evidence type="ECO:0000256" key="4">
    <source>
        <dbReference type="PROSITE-ProRule" id="PRU00510"/>
    </source>
</evidence>
<keyword evidence="3" id="KW-0862">Zinc</keyword>
<evidence type="ECO:0000256" key="2">
    <source>
        <dbReference type="ARBA" id="ARBA00022771"/>
    </source>
</evidence>
<dbReference type="Pfam" id="PF01258">
    <property type="entry name" value="zf-dskA_traR"/>
    <property type="match status" value="1"/>
</dbReference>
<dbReference type="EMBL" id="CP030763">
    <property type="protein sequence ID" value="AXA44210.1"/>
    <property type="molecule type" value="Genomic_DNA"/>
</dbReference>
<organism evidence="7 8">
    <name type="scientific">Rhizobium leguminosarum</name>
    <dbReference type="NCBI Taxonomy" id="384"/>
    <lineage>
        <taxon>Bacteria</taxon>
        <taxon>Pseudomonadati</taxon>
        <taxon>Pseudomonadota</taxon>
        <taxon>Alphaproteobacteria</taxon>
        <taxon>Hyphomicrobiales</taxon>
        <taxon>Rhizobiaceae</taxon>
        <taxon>Rhizobium/Agrobacterium group</taxon>
        <taxon>Rhizobium</taxon>
    </lineage>
</organism>
<dbReference type="GO" id="GO:0008270">
    <property type="term" value="F:zinc ion binding"/>
    <property type="evidence" value="ECO:0007669"/>
    <property type="project" value="UniProtKB-KW"/>
</dbReference>
<accession>A0A2Z4YS73</accession>
<feature type="domain" description="Zinc finger DksA/TraR C4-type" evidence="5">
    <location>
        <begin position="73"/>
        <end position="104"/>
    </location>
</feature>
<name>A0A2Z4YS73_RHILE</name>
<feature type="domain" description="DnaK suppressor protein-like N-terminal" evidence="6">
    <location>
        <begin position="8"/>
        <end position="70"/>
    </location>
</feature>
<protein>
    <submittedName>
        <fullName evidence="7">Prokaryotic dksA/traR C4-type zinc finger family protein</fullName>
    </submittedName>
</protein>
<feature type="zinc finger region" description="dksA C4-type" evidence="4">
    <location>
        <begin position="78"/>
        <end position="102"/>
    </location>
</feature>
<dbReference type="Proteomes" id="UP000251166">
    <property type="component" value="Plasmid unnamed3"/>
</dbReference>
<dbReference type="PANTHER" id="PTHR33823">
    <property type="entry name" value="RNA POLYMERASE-BINDING TRANSCRIPTION FACTOR DKSA-RELATED"/>
    <property type="match status" value="1"/>
</dbReference>
<evidence type="ECO:0000313" key="8">
    <source>
        <dbReference type="Proteomes" id="UP000251166"/>
    </source>
</evidence>
<dbReference type="PANTHER" id="PTHR33823:SF4">
    <property type="entry name" value="GENERAL STRESS PROTEIN 16O"/>
    <property type="match status" value="1"/>
</dbReference>
<keyword evidence="7" id="KW-0614">Plasmid</keyword>
<dbReference type="RefSeq" id="WP_112908106.1">
    <property type="nucleotide sequence ID" value="NZ_CP030763.1"/>
</dbReference>
<dbReference type="AlphaFoldDB" id="A0A2Z4YS73"/>
<dbReference type="PROSITE" id="PS51128">
    <property type="entry name" value="ZF_DKSA_2"/>
    <property type="match status" value="1"/>
</dbReference>
<evidence type="ECO:0000313" key="7">
    <source>
        <dbReference type="EMBL" id="AXA44210.1"/>
    </source>
</evidence>
<gene>
    <name evidence="7" type="ORF">DLJ82_6239</name>
</gene>
<dbReference type="Pfam" id="PF21173">
    <property type="entry name" value="DksA-like_N"/>
    <property type="match status" value="1"/>
</dbReference>
<evidence type="ECO:0000259" key="5">
    <source>
        <dbReference type="Pfam" id="PF01258"/>
    </source>
</evidence>
<dbReference type="InterPro" id="IPR048487">
    <property type="entry name" value="DksA-like_N"/>
</dbReference>
<evidence type="ECO:0000256" key="3">
    <source>
        <dbReference type="ARBA" id="ARBA00022833"/>
    </source>
</evidence>
<keyword evidence="2" id="KW-0863">Zinc-finger</keyword>
<dbReference type="InterPro" id="IPR000962">
    <property type="entry name" value="Znf_DskA_TraR"/>
</dbReference>
<dbReference type="SUPFAM" id="SSF57716">
    <property type="entry name" value="Glucocorticoid receptor-like (DNA-binding domain)"/>
    <property type="match status" value="1"/>
</dbReference>
<proteinExistence type="predicted"/>
<reference evidence="7 8" key="1">
    <citation type="submission" date="2018-07" db="EMBL/GenBank/DDBJ databases">
        <title>Rhizobium leguminosarum strain:ATCC 14479 Genome sequencing and assembly.</title>
        <authorList>
            <person name="Chakraborty R."/>
        </authorList>
    </citation>
    <scope>NUCLEOTIDE SEQUENCE [LARGE SCALE GENOMIC DNA]</scope>
    <source>
        <strain evidence="7 8">ATCC 14479</strain>
        <plasmid evidence="8">Plasmid unnamed3</plasmid>
    </source>
</reference>
<evidence type="ECO:0000256" key="1">
    <source>
        <dbReference type="ARBA" id="ARBA00022723"/>
    </source>
</evidence>
<keyword evidence="1" id="KW-0479">Metal-binding</keyword>
<sequence>MNRSSVQTVLQTMKDDLVRRLGAIDADLCVALEKDSEERATQVENDEVLREMQAEGRDQIGAIDAAIDRLNDGTYGRCVKCRHPIGKERLAAVPYTPFCIDCAKSFR</sequence>
<dbReference type="Gene3D" id="1.20.120.910">
    <property type="entry name" value="DksA, coiled-coil domain"/>
    <property type="match status" value="1"/>
</dbReference>
<dbReference type="InterPro" id="IPR037187">
    <property type="entry name" value="DnaK_N"/>
</dbReference>
<geneLocation type="plasmid" evidence="7 8">
    <name>unnamed3</name>
</geneLocation>
<dbReference type="SUPFAM" id="SSF109635">
    <property type="entry name" value="DnaK suppressor protein DksA, alpha-hairpin domain"/>
    <property type="match status" value="1"/>
</dbReference>